<dbReference type="SMART" id="SM00271">
    <property type="entry name" value="DnaJ"/>
    <property type="match status" value="1"/>
</dbReference>
<feature type="compositionally biased region" description="Low complexity" evidence="2">
    <location>
        <begin position="295"/>
        <end position="313"/>
    </location>
</feature>
<feature type="compositionally biased region" description="Low complexity" evidence="2">
    <location>
        <begin position="77"/>
        <end position="93"/>
    </location>
</feature>
<feature type="compositionally biased region" description="Basic and acidic residues" evidence="2">
    <location>
        <begin position="220"/>
        <end position="237"/>
    </location>
</feature>
<evidence type="ECO:0000313" key="4">
    <source>
        <dbReference type="EMBL" id="CAK7231053.1"/>
    </source>
</evidence>
<comment type="caution">
    <text evidence="4">The sequence shown here is derived from an EMBL/GenBank/DDBJ whole genome shotgun (WGS) entry which is preliminary data.</text>
</comment>
<feature type="region of interest" description="Disordered" evidence="2">
    <location>
        <begin position="291"/>
        <end position="313"/>
    </location>
</feature>
<evidence type="ECO:0000256" key="2">
    <source>
        <dbReference type="SAM" id="MobiDB-lite"/>
    </source>
</evidence>
<dbReference type="EMBL" id="CAWUHC010000092">
    <property type="protein sequence ID" value="CAK7231053.1"/>
    <property type="molecule type" value="Genomic_DNA"/>
</dbReference>
<gene>
    <name evidence="4" type="ORF">SBRCBS47491_007799</name>
</gene>
<feature type="region of interest" description="Disordered" evidence="2">
    <location>
        <begin position="77"/>
        <end position="146"/>
    </location>
</feature>
<proteinExistence type="predicted"/>
<dbReference type="InterPro" id="IPR036869">
    <property type="entry name" value="J_dom_sf"/>
</dbReference>
<feature type="region of interest" description="Disordered" evidence="2">
    <location>
        <begin position="163"/>
        <end position="241"/>
    </location>
</feature>
<dbReference type="PRINTS" id="PR00625">
    <property type="entry name" value="JDOMAIN"/>
</dbReference>
<name>A0ABP0CGF9_9PEZI</name>
<accession>A0ABP0CGF9</accession>
<dbReference type="Proteomes" id="UP001642406">
    <property type="component" value="Unassembled WGS sequence"/>
</dbReference>
<organism evidence="4 5">
    <name type="scientific">Sporothrix bragantina</name>
    <dbReference type="NCBI Taxonomy" id="671064"/>
    <lineage>
        <taxon>Eukaryota</taxon>
        <taxon>Fungi</taxon>
        <taxon>Dikarya</taxon>
        <taxon>Ascomycota</taxon>
        <taxon>Pezizomycotina</taxon>
        <taxon>Sordariomycetes</taxon>
        <taxon>Sordariomycetidae</taxon>
        <taxon>Ophiostomatales</taxon>
        <taxon>Ophiostomataceae</taxon>
        <taxon>Sporothrix</taxon>
    </lineage>
</organism>
<reference evidence="4 5" key="1">
    <citation type="submission" date="2024-01" db="EMBL/GenBank/DDBJ databases">
        <authorList>
            <person name="Allen C."/>
            <person name="Tagirdzhanova G."/>
        </authorList>
    </citation>
    <scope>NUCLEOTIDE SEQUENCE [LARGE SCALE GENOMIC DNA]</scope>
</reference>
<evidence type="ECO:0000256" key="1">
    <source>
        <dbReference type="ARBA" id="ARBA00023186"/>
    </source>
</evidence>
<dbReference type="InterPro" id="IPR051948">
    <property type="entry name" value="Hsp70_co-chaperone_J-domain"/>
</dbReference>
<dbReference type="Gene3D" id="1.10.287.110">
    <property type="entry name" value="DnaJ domain"/>
    <property type="match status" value="1"/>
</dbReference>
<dbReference type="CDD" id="cd06257">
    <property type="entry name" value="DnaJ"/>
    <property type="match status" value="1"/>
</dbReference>
<dbReference type="InterPro" id="IPR001623">
    <property type="entry name" value="DnaJ_domain"/>
</dbReference>
<dbReference type="PANTHER" id="PTHR44360:SF1">
    <property type="entry name" value="DNAJ HOMOLOG SUBFAMILY B MEMBER 9"/>
    <property type="match status" value="1"/>
</dbReference>
<dbReference type="PANTHER" id="PTHR44360">
    <property type="entry name" value="DNAJ HOMOLOG SUBFAMILY B MEMBER 9"/>
    <property type="match status" value="1"/>
</dbReference>
<protein>
    <recommendedName>
        <fullName evidence="3">J domain-containing protein</fullName>
    </recommendedName>
</protein>
<dbReference type="PROSITE" id="PS50076">
    <property type="entry name" value="DNAJ_2"/>
    <property type="match status" value="1"/>
</dbReference>
<keyword evidence="5" id="KW-1185">Reference proteome</keyword>
<dbReference type="Pfam" id="PF00226">
    <property type="entry name" value="DnaJ"/>
    <property type="match status" value="1"/>
</dbReference>
<dbReference type="SUPFAM" id="SSF46565">
    <property type="entry name" value="Chaperone J-domain"/>
    <property type="match status" value="1"/>
</dbReference>
<sequence length="313" mass="34926">MVVETALYERLGVTHDASDDQIRRSYRQAALLWHPDRNRDNPEAAEKFKACLEAYEILSNPDQRLLYDTYGLSGVQRTAEAPQTAQQTQPTQSRARRQRRPAPSFFDDDDDDFFSSFPTHSHTQTQTQRSSGGGGQPRGFSFSTSWTFSTSASNGTGGSYTTHYQSWNSRDGHQSRRSSGTFGNGGNQTISNNGNSNRSRSSRHSNTDQQQQQQTATRSDSTRRRAAREAAAREEAISHPAQNMQSMFNMFQSGGGLFGPSGHMDGGGFGGIFSNMANDFSVLFANRLFGEPHTNQNNSSNGRQQSYRQYRER</sequence>
<evidence type="ECO:0000313" key="5">
    <source>
        <dbReference type="Proteomes" id="UP001642406"/>
    </source>
</evidence>
<feature type="compositionally biased region" description="Low complexity" evidence="2">
    <location>
        <begin position="207"/>
        <end position="219"/>
    </location>
</feature>
<evidence type="ECO:0000259" key="3">
    <source>
        <dbReference type="PROSITE" id="PS50076"/>
    </source>
</evidence>
<keyword evidence="1" id="KW-0143">Chaperone</keyword>
<feature type="compositionally biased region" description="Low complexity" evidence="2">
    <location>
        <begin position="114"/>
        <end position="130"/>
    </location>
</feature>
<feature type="domain" description="J" evidence="3">
    <location>
        <begin position="6"/>
        <end position="71"/>
    </location>
</feature>